<reference evidence="2 3" key="1">
    <citation type="submission" date="2019-01" db="EMBL/GenBank/DDBJ databases">
        <title>Genome sequencing of strain FW10M-9.</title>
        <authorList>
            <person name="Heo J."/>
            <person name="Kim S.-J."/>
            <person name="Kim J.-S."/>
            <person name="Hong S.-B."/>
            <person name="Kwon S.-W."/>
        </authorList>
    </citation>
    <scope>NUCLEOTIDE SEQUENCE [LARGE SCALE GENOMIC DNA]</scope>
    <source>
        <strain evidence="2 3">FW10M-9</strain>
    </source>
</reference>
<organism evidence="2 3">
    <name type="scientific">Xylanimonas protaetiae</name>
    <dbReference type="NCBI Taxonomy" id="2509457"/>
    <lineage>
        <taxon>Bacteria</taxon>
        <taxon>Bacillati</taxon>
        <taxon>Actinomycetota</taxon>
        <taxon>Actinomycetes</taxon>
        <taxon>Micrococcales</taxon>
        <taxon>Promicromonosporaceae</taxon>
        <taxon>Xylanimonas</taxon>
    </lineage>
</organism>
<keyword evidence="3" id="KW-1185">Reference proteome</keyword>
<protein>
    <submittedName>
        <fullName evidence="2">YbhB/YbcL family Raf kinase inhibitor-like protein</fullName>
    </submittedName>
</protein>
<dbReference type="InterPro" id="IPR005247">
    <property type="entry name" value="YbhB_YbcL/LppC-like"/>
</dbReference>
<dbReference type="AlphaFoldDB" id="A0A4P6F5Z0"/>
<dbReference type="InterPro" id="IPR036610">
    <property type="entry name" value="PEBP-like_sf"/>
</dbReference>
<comment type="similarity">
    <text evidence="1">Belongs to the UPF0098 family.</text>
</comment>
<dbReference type="RefSeq" id="WP_129188932.1">
    <property type="nucleotide sequence ID" value="NZ_CP035493.1"/>
</dbReference>
<gene>
    <name evidence="2" type="ORF">ET471_12930</name>
</gene>
<evidence type="ECO:0000313" key="3">
    <source>
        <dbReference type="Proteomes" id="UP000292118"/>
    </source>
</evidence>
<dbReference type="CDD" id="cd00865">
    <property type="entry name" value="PEBP_bact_arch"/>
    <property type="match status" value="1"/>
</dbReference>
<evidence type="ECO:0000313" key="2">
    <source>
        <dbReference type="EMBL" id="QAY70815.1"/>
    </source>
</evidence>
<dbReference type="NCBIfam" id="TIGR00481">
    <property type="entry name" value="YbhB/YbcL family Raf kinase inhibitor-like protein"/>
    <property type="match status" value="1"/>
</dbReference>
<dbReference type="SUPFAM" id="SSF49777">
    <property type="entry name" value="PEBP-like"/>
    <property type="match status" value="1"/>
</dbReference>
<sequence length="176" mass="18396">MSLERPYPPDPYSLLPQVPSFTLTSPDVADGQRLDVRFSADGAGASPALEWSGFPAGTQSFAVSVYDPDAPTPSGFWHWNAYDIPASVTSLAADAGAADGGNLPAGAAQVRNDGGSYGFTPAAPPHGDHEHRYFFAVHALDVPTLGIGPEVSNAVVAFNAVFHTLARAVLVGTYQR</sequence>
<name>A0A4P6F5Z0_9MICO</name>
<accession>A0A4P6F5Z0</accession>
<proteinExistence type="inferred from homology"/>
<dbReference type="Pfam" id="PF01161">
    <property type="entry name" value="PBP"/>
    <property type="match status" value="1"/>
</dbReference>
<dbReference type="Proteomes" id="UP000292118">
    <property type="component" value="Chromosome"/>
</dbReference>
<dbReference type="KEGG" id="xya:ET471_12930"/>
<dbReference type="PANTHER" id="PTHR30289">
    <property type="entry name" value="UNCHARACTERIZED PROTEIN YBCL-RELATED"/>
    <property type="match status" value="1"/>
</dbReference>
<dbReference type="InterPro" id="IPR008914">
    <property type="entry name" value="PEBP"/>
</dbReference>
<dbReference type="Gene3D" id="3.90.280.10">
    <property type="entry name" value="PEBP-like"/>
    <property type="match status" value="1"/>
</dbReference>
<dbReference type="PANTHER" id="PTHR30289:SF1">
    <property type="entry name" value="PEBP (PHOSPHATIDYLETHANOLAMINE-BINDING PROTEIN) FAMILY PROTEIN"/>
    <property type="match status" value="1"/>
</dbReference>
<evidence type="ECO:0000256" key="1">
    <source>
        <dbReference type="ARBA" id="ARBA00007120"/>
    </source>
</evidence>
<dbReference type="EMBL" id="CP035493">
    <property type="protein sequence ID" value="QAY70815.1"/>
    <property type="molecule type" value="Genomic_DNA"/>
</dbReference>
<dbReference type="OrthoDB" id="9797506at2"/>